<dbReference type="EMBL" id="JAFBIT010000001">
    <property type="protein sequence ID" value="MCF2651002.1"/>
    <property type="molecule type" value="Genomic_DNA"/>
</dbReference>
<dbReference type="Proteomes" id="UP001299220">
    <property type="component" value="Unassembled WGS sequence"/>
</dbReference>
<dbReference type="Gene3D" id="3.40.630.120">
    <property type="match status" value="1"/>
</dbReference>
<protein>
    <submittedName>
        <fullName evidence="3">DUF5596 domain-containing protein</fullName>
    </submittedName>
</protein>
<dbReference type="InterPro" id="IPR041273">
    <property type="entry name" value="NAT_N"/>
</dbReference>
<evidence type="ECO:0000313" key="3">
    <source>
        <dbReference type="EMBL" id="MCF2651002.1"/>
    </source>
</evidence>
<feature type="domain" description="GNAT-like C-terminal" evidence="2">
    <location>
        <begin position="139"/>
        <end position="292"/>
    </location>
</feature>
<evidence type="ECO:0000259" key="1">
    <source>
        <dbReference type="Pfam" id="PF18082"/>
    </source>
</evidence>
<keyword evidence="4" id="KW-1185">Reference proteome</keyword>
<sequence length="301" mass="34983">MYTMEYLKIFGDTLELPAESRVPLAHDYETLLAAPGAAEEMKTAEDKLFAGEDWKALVPHMDRLHELSGLHRHVVDFLFLMAASERLRENYRAAGLSDALFWDTIADLKYKLIECHDVYGIWGTFVAFWHPWFYTMRRFKLGRLQYEAIPFEHNEPVTVGGYTVHPGDTVYNMHIPSCGSLNRAARIDSYKKAYAFYKDQLGGKPMVFACKSWLLFPGNREILPPTLNMVDFISDFHIYKSEEYDEFYDKWRVFGKDFEKLDAELPEDTTQRRCFKQWLLAGKKTGGGEGLFLYDGEKFIK</sequence>
<dbReference type="Pfam" id="PF18082">
    <property type="entry name" value="NAT_N"/>
    <property type="match status" value="1"/>
</dbReference>
<dbReference type="Pfam" id="PF18164">
    <property type="entry name" value="GNAT_C"/>
    <property type="match status" value="1"/>
</dbReference>
<reference evidence="3 4" key="1">
    <citation type="submission" date="2020-12" db="EMBL/GenBank/DDBJ databases">
        <title>Whole genome sequences of gut porcine anaerobes.</title>
        <authorList>
            <person name="Kubasova T."/>
            <person name="Jahodarova E."/>
            <person name="Rychlik I."/>
        </authorList>
    </citation>
    <scope>NUCLEOTIDE SEQUENCE [LARGE SCALE GENOMIC DNA]</scope>
    <source>
        <strain evidence="3 4">An867</strain>
    </source>
</reference>
<feature type="domain" description="N-acyltransferase N-terminal" evidence="1">
    <location>
        <begin position="13"/>
        <end position="136"/>
    </location>
</feature>
<accession>A0ABS9CL98</accession>
<dbReference type="RefSeq" id="WP_235321951.1">
    <property type="nucleotide sequence ID" value="NZ_JAFBIT010000001.1"/>
</dbReference>
<organism evidence="3 4">
    <name type="scientific">Anaeromassilibacillus senegalensis</name>
    <dbReference type="NCBI Taxonomy" id="1673717"/>
    <lineage>
        <taxon>Bacteria</taxon>
        <taxon>Bacillati</taxon>
        <taxon>Bacillota</taxon>
        <taxon>Clostridia</taxon>
        <taxon>Eubacteriales</taxon>
        <taxon>Acutalibacteraceae</taxon>
        <taxon>Anaeromassilibacillus</taxon>
    </lineage>
</organism>
<name>A0ABS9CL98_9FIRM</name>
<evidence type="ECO:0000313" key="4">
    <source>
        <dbReference type="Proteomes" id="UP001299220"/>
    </source>
</evidence>
<proteinExistence type="predicted"/>
<evidence type="ECO:0000259" key="2">
    <source>
        <dbReference type="Pfam" id="PF18164"/>
    </source>
</evidence>
<comment type="caution">
    <text evidence="3">The sequence shown here is derived from an EMBL/GenBank/DDBJ whole genome shotgun (WGS) entry which is preliminary data.</text>
</comment>
<dbReference type="InterPro" id="IPR041644">
    <property type="entry name" value="GNAT_C"/>
</dbReference>
<gene>
    <name evidence="3" type="ORF">JQM67_00055</name>
</gene>